<evidence type="ECO:0000256" key="1">
    <source>
        <dbReference type="ARBA" id="ARBA00004123"/>
    </source>
</evidence>
<evidence type="ECO:0000256" key="3">
    <source>
        <dbReference type="ARBA" id="ARBA00023125"/>
    </source>
</evidence>
<protein>
    <recommendedName>
        <fullName evidence="7">BZIP domain-containing protein</fullName>
    </recommendedName>
</protein>
<keyword evidence="9" id="KW-1185">Reference proteome</keyword>
<dbReference type="Pfam" id="PF00170">
    <property type="entry name" value="bZIP_1"/>
    <property type="match status" value="1"/>
</dbReference>
<feature type="domain" description="BZIP" evidence="7">
    <location>
        <begin position="68"/>
        <end position="111"/>
    </location>
</feature>
<proteinExistence type="predicted"/>
<dbReference type="PANTHER" id="PTHR45764:SF52">
    <property type="entry name" value="BASIC LEUCINE ZIPPER 4"/>
    <property type="match status" value="1"/>
</dbReference>
<gene>
    <name evidence="8" type="ORF">LTRI10_LOCUS8739</name>
</gene>
<dbReference type="GO" id="GO:0003700">
    <property type="term" value="F:DNA-binding transcription factor activity"/>
    <property type="evidence" value="ECO:0007669"/>
    <property type="project" value="InterPro"/>
</dbReference>
<evidence type="ECO:0000256" key="6">
    <source>
        <dbReference type="SAM" id="MobiDB-lite"/>
    </source>
</evidence>
<dbReference type="InterPro" id="IPR046347">
    <property type="entry name" value="bZIP_sf"/>
</dbReference>
<dbReference type="CDD" id="cd14702">
    <property type="entry name" value="bZIP_plant_GBF1"/>
    <property type="match status" value="1"/>
</dbReference>
<dbReference type="GO" id="GO:0045893">
    <property type="term" value="P:positive regulation of DNA-templated transcription"/>
    <property type="evidence" value="ECO:0007669"/>
    <property type="project" value="TreeGrafter"/>
</dbReference>
<keyword evidence="2" id="KW-0805">Transcription regulation</keyword>
<evidence type="ECO:0000256" key="4">
    <source>
        <dbReference type="ARBA" id="ARBA00023163"/>
    </source>
</evidence>
<dbReference type="PANTHER" id="PTHR45764">
    <property type="entry name" value="BZIP TRANSCRIPTION FACTOR 44"/>
    <property type="match status" value="1"/>
</dbReference>
<keyword evidence="5" id="KW-0539">Nucleus</keyword>
<evidence type="ECO:0000259" key="7">
    <source>
        <dbReference type="PROSITE" id="PS50217"/>
    </source>
</evidence>
<dbReference type="GO" id="GO:0000976">
    <property type="term" value="F:transcription cis-regulatory region binding"/>
    <property type="evidence" value="ECO:0007669"/>
    <property type="project" value="TreeGrafter"/>
</dbReference>
<evidence type="ECO:0000256" key="5">
    <source>
        <dbReference type="ARBA" id="ARBA00023242"/>
    </source>
</evidence>
<organism evidence="8 9">
    <name type="scientific">Linum trigynum</name>
    <dbReference type="NCBI Taxonomy" id="586398"/>
    <lineage>
        <taxon>Eukaryota</taxon>
        <taxon>Viridiplantae</taxon>
        <taxon>Streptophyta</taxon>
        <taxon>Embryophyta</taxon>
        <taxon>Tracheophyta</taxon>
        <taxon>Spermatophyta</taxon>
        <taxon>Magnoliopsida</taxon>
        <taxon>eudicotyledons</taxon>
        <taxon>Gunneridae</taxon>
        <taxon>Pentapetalae</taxon>
        <taxon>rosids</taxon>
        <taxon>fabids</taxon>
        <taxon>Malpighiales</taxon>
        <taxon>Linaceae</taxon>
        <taxon>Linum</taxon>
    </lineage>
</organism>
<dbReference type="AlphaFoldDB" id="A0AAV2CZ45"/>
<dbReference type="InterPro" id="IPR004827">
    <property type="entry name" value="bZIP"/>
</dbReference>
<keyword evidence="4" id="KW-0804">Transcription</keyword>
<dbReference type="InterPro" id="IPR045314">
    <property type="entry name" value="bZIP_plant_GBF1"/>
</dbReference>
<evidence type="ECO:0000313" key="9">
    <source>
        <dbReference type="Proteomes" id="UP001497516"/>
    </source>
</evidence>
<keyword evidence="3" id="KW-0238">DNA-binding</keyword>
<reference evidence="8 9" key="1">
    <citation type="submission" date="2024-04" db="EMBL/GenBank/DDBJ databases">
        <authorList>
            <person name="Fracassetti M."/>
        </authorList>
    </citation>
    <scope>NUCLEOTIDE SEQUENCE [LARGE SCALE GENOMIC DNA]</scope>
</reference>
<dbReference type="GO" id="GO:0046982">
    <property type="term" value="F:protein heterodimerization activity"/>
    <property type="evidence" value="ECO:0007669"/>
    <property type="project" value="UniProtKB-ARBA"/>
</dbReference>
<feature type="region of interest" description="Disordered" evidence="6">
    <location>
        <begin position="42"/>
        <end position="86"/>
    </location>
</feature>
<dbReference type="Proteomes" id="UP001497516">
    <property type="component" value="Chromosome 10"/>
</dbReference>
<dbReference type="PROSITE" id="PS50217">
    <property type="entry name" value="BZIP"/>
    <property type="match status" value="1"/>
</dbReference>
<name>A0AAV2CZ45_9ROSI</name>
<dbReference type="SUPFAM" id="SSF57959">
    <property type="entry name" value="Leucine zipper domain"/>
    <property type="match status" value="1"/>
</dbReference>
<dbReference type="SMART" id="SM00338">
    <property type="entry name" value="BRLZ"/>
    <property type="match status" value="1"/>
</dbReference>
<dbReference type="Gene3D" id="1.20.5.170">
    <property type="match status" value="1"/>
</dbReference>
<feature type="compositionally biased region" description="Low complexity" evidence="6">
    <location>
        <begin position="42"/>
        <end position="58"/>
    </location>
</feature>
<comment type="subcellular location">
    <subcellularLocation>
        <location evidence="1">Nucleus</location>
    </subcellularLocation>
</comment>
<sequence>MFATELFDIPVRTNEPGFTAHELHELLSFLDSTDQYDHQAATTTTTTTGSPNSNSGSEGSDRSVYNVDERKRRRMVSNRESARRSRWRKKRHLEKLTEQANRLNLENQELKYALGSTLSQCNVVWKANQRLRSESIVLRGRLTGLCRTLAAMHGHAVNYNGAPNYSDR</sequence>
<evidence type="ECO:0000256" key="2">
    <source>
        <dbReference type="ARBA" id="ARBA00023015"/>
    </source>
</evidence>
<accession>A0AAV2CZ45</accession>
<dbReference type="PROSITE" id="PS00036">
    <property type="entry name" value="BZIP_BASIC"/>
    <property type="match status" value="1"/>
</dbReference>
<dbReference type="EMBL" id="OZ034814">
    <property type="protein sequence ID" value="CAL1361361.1"/>
    <property type="molecule type" value="Genomic_DNA"/>
</dbReference>
<dbReference type="GO" id="GO:0005634">
    <property type="term" value="C:nucleus"/>
    <property type="evidence" value="ECO:0007669"/>
    <property type="project" value="UniProtKB-SubCell"/>
</dbReference>
<evidence type="ECO:0000313" key="8">
    <source>
        <dbReference type="EMBL" id="CAL1361361.1"/>
    </source>
</evidence>
<dbReference type="FunFam" id="1.20.5.170:FF:000020">
    <property type="entry name" value="BZIP transcription factor"/>
    <property type="match status" value="1"/>
</dbReference>